<proteinExistence type="predicted"/>
<name>A0ABN7A7Q4_9HEMI</name>
<evidence type="ECO:0000313" key="3">
    <source>
        <dbReference type="EMBL" id="BES88296.1"/>
    </source>
</evidence>
<gene>
    <name evidence="3" type="ORF">NTJ_01102</name>
</gene>
<evidence type="ECO:0000256" key="2">
    <source>
        <dbReference type="SAM" id="MobiDB-lite"/>
    </source>
</evidence>
<sequence>MEAKIDAMMLKMDKLDSLQAGINNLEASFANLATSLTRDVQNLSERVDSHQQVINSLERRLRQRNIVIFGMEEDESDVISQVVKLFVSTLKIPCSATDIESASRIGKKSADHPRLVLVEFGSLKKKNEVFANRSELTGGLRLRNDISPWARARWAAESGSSTWPNASKNSKRPRSTNSSGDSPNSQPSMSKKPVNLKTPPKI</sequence>
<feature type="coiled-coil region" evidence="1">
    <location>
        <begin position="33"/>
        <end position="60"/>
    </location>
</feature>
<dbReference type="PANTHER" id="PTHR37445:SF3">
    <property type="entry name" value="ZINC FINGER PHD-TYPE DOMAIN-CONTAINING PROTEIN"/>
    <property type="match status" value="1"/>
</dbReference>
<reference evidence="3 4" key="1">
    <citation type="submission" date="2023-09" db="EMBL/GenBank/DDBJ databases">
        <title>Nesidiocoris tenuis whole genome shotgun sequence.</title>
        <authorList>
            <person name="Shibata T."/>
            <person name="Shimoda M."/>
            <person name="Kobayashi T."/>
            <person name="Uehara T."/>
        </authorList>
    </citation>
    <scope>NUCLEOTIDE SEQUENCE [LARGE SCALE GENOMIC DNA]</scope>
    <source>
        <strain evidence="3 4">Japan</strain>
    </source>
</reference>
<evidence type="ECO:0000313" key="4">
    <source>
        <dbReference type="Proteomes" id="UP001307889"/>
    </source>
</evidence>
<protein>
    <submittedName>
        <fullName evidence="3">Uncharacterized protein</fullName>
    </submittedName>
</protein>
<keyword evidence="1" id="KW-0175">Coiled coil</keyword>
<dbReference type="EMBL" id="AP028909">
    <property type="protein sequence ID" value="BES88296.1"/>
    <property type="molecule type" value="Genomic_DNA"/>
</dbReference>
<evidence type="ECO:0000256" key="1">
    <source>
        <dbReference type="SAM" id="Coils"/>
    </source>
</evidence>
<feature type="region of interest" description="Disordered" evidence="2">
    <location>
        <begin position="157"/>
        <end position="202"/>
    </location>
</feature>
<feature type="compositionally biased region" description="Polar residues" evidence="2">
    <location>
        <begin position="175"/>
        <end position="189"/>
    </location>
</feature>
<keyword evidence="4" id="KW-1185">Reference proteome</keyword>
<dbReference type="Gene3D" id="3.30.70.1820">
    <property type="entry name" value="L1 transposable element, RRM domain"/>
    <property type="match status" value="1"/>
</dbReference>
<accession>A0ABN7A7Q4</accession>
<organism evidence="3 4">
    <name type="scientific">Nesidiocoris tenuis</name>
    <dbReference type="NCBI Taxonomy" id="355587"/>
    <lineage>
        <taxon>Eukaryota</taxon>
        <taxon>Metazoa</taxon>
        <taxon>Ecdysozoa</taxon>
        <taxon>Arthropoda</taxon>
        <taxon>Hexapoda</taxon>
        <taxon>Insecta</taxon>
        <taxon>Pterygota</taxon>
        <taxon>Neoptera</taxon>
        <taxon>Paraneoptera</taxon>
        <taxon>Hemiptera</taxon>
        <taxon>Heteroptera</taxon>
        <taxon>Panheteroptera</taxon>
        <taxon>Cimicomorpha</taxon>
        <taxon>Miridae</taxon>
        <taxon>Dicyphina</taxon>
        <taxon>Nesidiocoris</taxon>
    </lineage>
</organism>
<feature type="compositionally biased region" description="Polar residues" evidence="2">
    <location>
        <begin position="158"/>
        <end position="168"/>
    </location>
</feature>
<dbReference type="Proteomes" id="UP001307889">
    <property type="component" value="Chromosome 1"/>
</dbReference>
<dbReference type="PANTHER" id="PTHR37445">
    <property type="entry name" value="PROTEIN CBG24663"/>
    <property type="match status" value="1"/>
</dbReference>